<gene>
    <name evidence="4" type="ORF">I4J89_34940</name>
</gene>
<keyword evidence="1" id="KW-0547">Nucleotide-binding</keyword>
<sequence length="225" mass="23663">MSLTVGAGEHVAIVGRTGGGKSSLLSLLAGLYRPWSGSIRLAGYDSRAVGDDDRRRLVGVVPQTVQLFTGTITDNVTLGDPRISIEEVRRAAAITGADAFIEALPQGYDTELSGTLELSAGQRQLLALTRAVVGDPVVLLLDEATASIDGSSDATLRAALHRLAVERDTGILTVAHRLSTARQADRIVVLDRGIVIEQGTPERLLADGGRFATLAGLDAWTAAER</sequence>
<dbReference type="Pfam" id="PF00005">
    <property type="entry name" value="ABC_tran"/>
    <property type="match status" value="1"/>
</dbReference>
<dbReference type="SMART" id="SM00382">
    <property type="entry name" value="AAA"/>
    <property type="match status" value="1"/>
</dbReference>
<evidence type="ECO:0000259" key="3">
    <source>
        <dbReference type="PROSITE" id="PS50893"/>
    </source>
</evidence>
<feature type="domain" description="ABC transporter" evidence="3">
    <location>
        <begin position="1"/>
        <end position="217"/>
    </location>
</feature>
<dbReference type="GO" id="GO:0042626">
    <property type="term" value="F:ATPase-coupled transmembrane transporter activity"/>
    <property type="evidence" value="ECO:0007669"/>
    <property type="project" value="TreeGrafter"/>
</dbReference>
<dbReference type="PANTHER" id="PTHR24221:SF654">
    <property type="entry name" value="ATP-BINDING CASSETTE SUB-FAMILY B MEMBER 6"/>
    <property type="match status" value="1"/>
</dbReference>
<dbReference type="AlphaFoldDB" id="A0A931G333"/>
<name>A0A931G333_9ACTN</name>
<dbReference type="EMBL" id="JADQTO010000022">
    <property type="protein sequence ID" value="MBG0566656.1"/>
    <property type="molecule type" value="Genomic_DNA"/>
</dbReference>
<dbReference type="PROSITE" id="PS50893">
    <property type="entry name" value="ABC_TRANSPORTER_2"/>
    <property type="match status" value="1"/>
</dbReference>
<dbReference type="Gene3D" id="3.40.50.300">
    <property type="entry name" value="P-loop containing nucleotide triphosphate hydrolases"/>
    <property type="match status" value="1"/>
</dbReference>
<dbReference type="RefSeq" id="WP_196418431.1">
    <property type="nucleotide sequence ID" value="NZ_JADQTO010000022.1"/>
</dbReference>
<accession>A0A931G333</accession>
<dbReference type="Proteomes" id="UP000598146">
    <property type="component" value="Unassembled WGS sequence"/>
</dbReference>
<keyword evidence="2 4" id="KW-0067">ATP-binding</keyword>
<comment type="caution">
    <text evidence="4">The sequence shown here is derived from an EMBL/GenBank/DDBJ whole genome shotgun (WGS) entry which is preliminary data.</text>
</comment>
<dbReference type="InterPro" id="IPR003439">
    <property type="entry name" value="ABC_transporter-like_ATP-bd"/>
</dbReference>
<keyword evidence="5" id="KW-1185">Reference proteome</keyword>
<protein>
    <submittedName>
        <fullName evidence="4">ATP-binding cassette domain-containing protein</fullName>
    </submittedName>
</protein>
<dbReference type="PANTHER" id="PTHR24221">
    <property type="entry name" value="ATP-BINDING CASSETTE SUB-FAMILY B"/>
    <property type="match status" value="1"/>
</dbReference>
<evidence type="ECO:0000313" key="5">
    <source>
        <dbReference type="Proteomes" id="UP000598146"/>
    </source>
</evidence>
<reference evidence="4" key="1">
    <citation type="submission" date="2020-11" db="EMBL/GenBank/DDBJ databases">
        <title>Isolation and identification of active actinomycetes.</title>
        <authorList>
            <person name="Sun X."/>
        </authorList>
    </citation>
    <scope>NUCLEOTIDE SEQUENCE</scope>
    <source>
        <strain evidence="4">NEAU-A11</strain>
    </source>
</reference>
<organism evidence="4 5">
    <name type="scientific">Actinoplanes aureus</name>
    <dbReference type="NCBI Taxonomy" id="2792083"/>
    <lineage>
        <taxon>Bacteria</taxon>
        <taxon>Bacillati</taxon>
        <taxon>Actinomycetota</taxon>
        <taxon>Actinomycetes</taxon>
        <taxon>Micromonosporales</taxon>
        <taxon>Micromonosporaceae</taxon>
        <taxon>Actinoplanes</taxon>
    </lineage>
</organism>
<evidence type="ECO:0000256" key="1">
    <source>
        <dbReference type="ARBA" id="ARBA00022741"/>
    </source>
</evidence>
<dbReference type="InterPro" id="IPR039421">
    <property type="entry name" value="Type_1_exporter"/>
</dbReference>
<dbReference type="GO" id="GO:0016887">
    <property type="term" value="F:ATP hydrolysis activity"/>
    <property type="evidence" value="ECO:0007669"/>
    <property type="project" value="InterPro"/>
</dbReference>
<evidence type="ECO:0000313" key="4">
    <source>
        <dbReference type="EMBL" id="MBG0566656.1"/>
    </source>
</evidence>
<dbReference type="SUPFAM" id="SSF52540">
    <property type="entry name" value="P-loop containing nucleoside triphosphate hydrolases"/>
    <property type="match status" value="1"/>
</dbReference>
<dbReference type="GO" id="GO:0005524">
    <property type="term" value="F:ATP binding"/>
    <property type="evidence" value="ECO:0007669"/>
    <property type="project" value="UniProtKB-KW"/>
</dbReference>
<evidence type="ECO:0000256" key="2">
    <source>
        <dbReference type="ARBA" id="ARBA00022840"/>
    </source>
</evidence>
<dbReference type="InterPro" id="IPR027417">
    <property type="entry name" value="P-loop_NTPase"/>
</dbReference>
<proteinExistence type="predicted"/>
<dbReference type="InterPro" id="IPR003593">
    <property type="entry name" value="AAA+_ATPase"/>
</dbReference>